<dbReference type="AlphaFoldDB" id="A0AAJ6QRJ2"/>
<gene>
    <name evidence="3" type="primary">LOC100899549</name>
</gene>
<evidence type="ECO:0000259" key="1">
    <source>
        <dbReference type="Pfam" id="PF04937"/>
    </source>
</evidence>
<evidence type="ECO:0000313" key="3">
    <source>
        <dbReference type="RefSeq" id="XP_003741646.1"/>
    </source>
</evidence>
<dbReference type="KEGG" id="goe:100899549"/>
<proteinExistence type="predicted"/>
<dbReference type="InterPro" id="IPR033375">
    <property type="entry name" value="Cggbp1"/>
</dbReference>
<evidence type="ECO:0000313" key="2">
    <source>
        <dbReference type="Proteomes" id="UP000694867"/>
    </source>
</evidence>
<dbReference type="GO" id="GO:0005634">
    <property type="term" value="C:nucleus"/>
    <property type="evidence" value="ECO:0007669"/>
    <property type="project" value="InterPro"/>
</dbReference>
<dbReference type="Pfam" id="PF04937">
    <property type="entry name" value="DUF659"/>
    <property type="match status" value="1"/>
</dbReference>
<dbReference type="SUPFAM" id="SSF53098">
    <property type="entry name" value="Ribonuclease H-like"/>
    <property type="match status" value="1"/>
</dbReference>
<sequence length="498" mass="55781">MPKVAKTARLKMELFVKELGPDCLTTDGTVLTCKLCAKVVNAEKKYSVQQHLKSASHQERAKKTKDTDQTLCLLKNYVELSSRESAFSMDLCEMMVQCNIPLHKAQHESFRRFLEKWSSEKKVPDPRTLRRNYLRKLYEATMERIRNTVGDNRIWVSVDETTDSRGQYVVNTVIGCLSAEEASKPMLMGCEIVERTNHATIAQAFTNALSLLWPTGIKHERVLLFISDAAPYMKKAGNGLSVLFPKMIHVTCLAHAVHRVCEEIRVSFPEVDSLIANVKKVFVKAPSRVQVFREVAPSVPLPPAPVLSRWCTWLSAALYYARNLNEITRVLAELDGSEAAAIRKSKELMVDPFVKSNLASIASNYCRLPESITRLECSSQRLSITLGIVDEIRQSLIGGVGQKAELIRSKLERVLEKNAGFETVSMIQRALEGEGLSDEISSLSASELSSFTFAPLVSVDVERSFSRYKALLSDRRYSLTAENVKHHIIGLCNVPVAE</sequence>
<dbReference type="GO" id="GO:0006357">
    <property type="term" value="P:regulation of transcription by RNA polymerase II"/>
    <property type="evidence" value="ECO:0007669"/>
    <property type="project" value="InterPro"/>
</dbReference>
<keyword evidence="2" id="KW-1185">Reference proteome</keyword>
<dbReference type="Proteomes" id="UP000694867">
    <property type="component" value="Unplaced"/>
</dbReference>
<name>A0AAJ6QRJ2_9ACAR</name>
<protein>
    <submittedName>
        <fullName evidence="3">Uncharacterized protein LOC100899549</fullName>
    </submittedName>
</protein>
<feature type="domain" description="DUF659" evidence="1">
    <location>
        <begin position="124"/>
        <end position="281"/>
    </location>
</feature>
<reference evidence="3" key="1">
    <citation type="submission" date="2025-08" db="UniProtKB">
        <authorList>
            <consortium name="RefSeq"/>
        </authorList>
    </citation>
    <scope>IDENTIFICATION</scope>
</reference>
<dbReference type="PANTHER" id="PTHR32344:SF1">
    <property type="entry name" value="U1-TYPE DOMAIN-CONTAINING PROTEIN"/>
    <property type="match status" value="1"/>
</dbReference>
<dbReference type="GeneID" id="100899549"/>
<dbReference type="InterPro" id="IPR012337">
    <property type="entry name" value="RNaseH-like_sf"/>
</dbReference>
<dbReference type="InterPro" id="IPR007021">
    <property type="entry name" value="DUF659"/>
</dbReference>
<accession>A0AAJ6QRJ2</accession>
<dbReference type="GO" id="GO:0003690">
    <property type="term" value="F:double-stranded DNA binding"/>
    <property type="evidence" value="ECO:0007669"/>
    <property type="project" value="InterPro"/>
</dbReference>
<dbReference type="RefSeq" id="XP_003741646.1">
    <property type="nucleotide sequence ID" value="XM_003741598.1"/>
</dbReference>
<organism evidence="2 3">
    <name type="scientific">Galendromus occidentalis</name>
    <name type="common">western predatory mite</name>
    <dbReference type="NCBI Taxonomy" id="34638"/>
    <lineage>
        <taxon>Eukaryota</taxon>
        <taxon>Metazoa</taxon>
        <taxon>Ecdysozoa</taxon>
        <taxon>Arthropoda</taxon>
        <taxon>Chelicerata</taxon>
        <taxon>Arachnida</taxon>
        <taxon>Acari</taxon>
        <taxon>Parasitiformes</taxon>
        <taxon>Mesostigmata</taxon>
        <taxon>Gamasina</taxon>
        <taxon>Phytoseioidea</taxon>
        <taxon>Phytoseiidae</taxon>
        <taxon>Typhlodrominae</taxon>
        <taxon>Galendromus</taxon>
    </lineage>
</organism>
<dbReference type="PANTHER" id="PTHR32344">
    <property type="entry name" value="U1-TYPE DOMAIN-CONTAINING PROTEIN"/>
    <property type="match status" value="1"/>
</dbReference>